<name>V8CH16_9FIRM</name>
<dbReference type="HOGENOM" id="CLU_2036335_0_0_9"/>
<dbReference type="STRING" id="1073376.HMPREF1202_00067"/>
<dbReference type="EMBL" id="AZJE01000001">
    <property type="protein sequence ID" value="ETD26392.1"/>
    <property type="molecule type" value="Genomic_DNA"/>
</dbReference>
<proteinExistence type="predicted"/>
<gene>
    <name evidence="1" type="ORF">HMPREF1202_00067</name>
</gene>
<comment type="caution">
    <text evidence="1">The sequence shown here is derived from an EMBL/GenBank/DDBJ whole genome shotgun (WGS) entry which is preliminary data.</text>
</comment>
<reference evidence="1 2" key="1">
    <citation type="submission" date="2013-10" db="EMBL/GenBank/DDBJ databases">
        <title>The Genome Sequence of Ruminococcus lactaris CC59_002D.</title>
        <authorList>
            <consortium name="The Broad Institute Genomics Platform"/>
            <person name="Earl A."/>
            <person name="Allen-Vercoe E."/>
            <person name="Daigneault M."/>
            <person name="Young S.K."/>
            <person name="Zeng Q."/>
            <person name="Gargeya S."/>
            <person name="Fitzgerald M."/>
            <person name="Abouelleil A."/>
            <person name="Alvarado L."/>
            <person name="Chapman S.B."/>
            <person name="Gainer-Dewar J."/>
            <person name="Goldberg J."/>
            <person name="Griggs A."/>
            <person name="Gujja S."/>
            <person name="Hansen M."/>
            <person name="Howarth C."/>
            <person name="Imamovic A."/>
            <person name="Ireland A."/>
            <person name="Larimer J."/>
            <person name="McCowan C."/>
            <person name="Murphy C."/>
            <person name="Pearson M."/>
            <person name="Poon T.W."/>
            <person name="Priest M."/>
            <person name="Roberts A."/>
            <person name="Saif S."/>
            <person name="Shea T."/>
            <person name="Sykes S."/>
            <person name="Wortman J."/>
            <person name="Nusbaum C."/>
            <person name="Birren B."/>
        </authorList>
    </citation>
    <scope>NUCLEOTIDE SEQUENCE [LARGE SCALE GENOMIC DNA]</scope>
    <source>
        <strain evidence="1 2">CC59_002D</strain>
    </source>
</reference>
<organism evidence="1 2">
    <name type="scientific">[Ruminococcus] lactaris CC59_002D</name>
    <dbReference type="NCBI Taxonomy" id="1073376"/>
    <lineage>
        <taxon>Bacteria</taxon>
        <taxon>Bacillati</taxon>
        <taxon>Bacillota</taxon>
        <taxon>Clostridia</taxon>
        <taxon>Lachnospirales</taxon>
        <taxon>Lachnospiraceae</taxon>
        <taxon>Mediterraneibacter</taxon>
    </lineage>
</organism>
<dbReference type="RefSeq" id="WP_023920430.1">
    <property type="nucleotide sequence ID" value="NZ_CAXSLU010000004.1"/>
</dbReference>
<dbReference type="AlphaFoldDB" id="V8CH16"/>
<dbReference type="PATRIC" id="fig|1073376.3.peg.58"/>
<dbReference type="Proteomes" id="UP000018683">
    <property type="component" value="Unassembled WGS sequence"/>
</dbReference>
<protein>
    <submittedName>
        <fullName evidence="1">Uncharacterized protein</fullName>
    </submittedName>
</protein>
<evidence type="ECO:0000313" key="1">
    <source>
        <dbReference type="EMBL" id="ETD26392.1"/>
    </source>
</evidence>
<accession>V8CH16</accession>
<evidence type="ECO:0000313" key="2">
    <source>
        <dbReference type="Proteomes" id="UP000018683"/>
    </source>
</evidence>
<sequence>MYRPMQDANALVLDAVNIDLMTMHKADNDILQQMVLDFVSAYGFLGFMTALPTTVQFVTYESVYLPKNHFIKEETLSTEDYLTYFYPFEKLDFHKKGTESGWSVADKDEIAVVMAMGNRCAFLLC</sequence>